<feature type="region of interest" description="Disordered" evidence="1">
    <location>
        <begin position="70"/>
        <end position="91"/>
    </location>
</feature>
<evidence type="ECO:0000313" key="2">
    <source>
        <dbReference type="EMBL" id="SSX17295.1"/>
    </source>
</evidence>
<organism evidence="2">
    <name type="scientific">Culicoides sonorensis</name>
    <name type="common">Biting midge</name>
    <dbReference type="NCBI Taxonomy" id="179676"/>
    <lineage>
        <taxon>Eukaryota</taxon>
        <taxon>Metazoa</taxon>
        <taxon>Ecdysozoa</taxon>
        <taxon>Arthropoda</taxon>
        <taxon>Hexapoda</taxon>
        <taxon>Insecta</taxon>
        <taxon>Pterygota</taxon>
        <taxon>Neoptera</taxon>
        <taxon>Endopterygota</taxon>
        <taxon>Diptera</taxon>
        <taxon>Nematocera</taxon>
        <taxon>Chironomoidea</taxon>
        <taxon>Ceratopogonidae</taxon>
        <taxon>Ceratopogoninae</taxon>
        <taxon>Culicoides</taxon>
        <taxon>Monoculicoides</taxon>
    </lineage>
</organism>
<dbReference type="VEuPathDB" id="VectorBase:CSON012521"/>
<accession>A0A336LI36</accession>
<evidence type="ECO:0000256" key="1">
    <source>
        <dbReference type="SAM" id="MobiDB-lite"/>
    </source>
</evidence>
<dbReference type="EMBL" id="UFQT01000005">
    <property type="protein sequence ID" value="SSX17295.1"/>
    <property type="molecule type" value="Genomic_DNA"/>
</dbReference>
<protein>
    <submittedName>
        <fullName evidence="2">CSON012521 protein</fullName>
    </submittedName>
</protein>
<name>A0A336LI36_CULSO</name>
<gene>
    <name evidence="2" type="primary">CSON012521</name>
</gene>
<proteinExistence type="predicted"/>
<reference evidence="2" key="1">
    <citation type="submission" date="2018-07" db="EMBL/GenBank/DDBJ databases">
        <authorList>
            <person name="Quirk P.G."/>
            <person name="Krulwich T.A."/>
        </authorList>
    </citation>
    <scope>NUCLEOTIDE SEQUENCE</scope>
</reference>
<dbReference type="AlphaFoldDB" id="A0A336LI36"/>
<sequence>MTCNQYKLSDLCKSFGSCSLLDCSVTSIATSTLEFRTGAANEVDGAYLCISFHACMEINSEGRALTKRKQKCKDDDDDNNNNNNNIASDRRRHAMTPRVNYKIYLATYITQCHQENNESYLRDLFFLQAIFHKVNERVGFFFKVNKVSYCL</sequence>